<reference evidence="3 4" key="1">
    <citation type="submission" date="2016-03" db="EMBL/GenBank/DDBJ databases">
        <title>Genome sequence of Rhodococcus kyotonensis KB10.</title>
        <authorList>
            <person name="Jeong H."/>
            <person name="Hong C.E."/>
            <person name="Jo S.H."/>
            <person name="Park J.M."/>
        </authorList>
    </citation>
    <scope>NUCLEOTIDE SEQUENCE [LARGE SCALE GENOMIC DNA]</scope>
    <source>
        <strain evidence="3 4">KB10</strain>
    </source>
</reference>
<dbReference type="InterPro" id="IPR003018">
    <property type="entry name" value="GAF"/>
</dbReference>
<evidence type="ECO:0000259" key="2">
    <source>
        <dbReference type="PROSITE" id="PS50887"/>
    </source>
</evidence>
<dbReference type="PROSITE" id="PS50883">
    <property type="entry name" value="EAL"/>
    <property type="match status" value="1"/>
</dbReference>
<evidence type="ECO:0000259" key="1">
    <source>
        <dbReference type="PROSITE" id="PS50883"/>
    </source>
</evidence>
<feature type="domain" description="EAL" evidence="1">
    <location>
        <begin position="332"/>
        <end position="588"/>
    </location>
</feature>
<dbReference type="SMART" id="SM00267">
    <property type="entry name" value="GGDEF"/>
    <property type="match status" value="1"/>
</dbReference>
<dbReference type="Pfam" id="PF00990">
    <property type="entry name" value="GGDEF"/>
    <property type="match status" value="1"/>
</dbReference>
<dbReference type="EMBL" id="LVHI01000006">
    <property type="protein sequence ID" value="OAK56136.1"/>
    <property type="molecule type" value="Genomic_DNA"/>
</dbReference>
<proteinExistence type="predicted"/>
<dbReference type="InterPro" id="IPR035919">
    <property type="entry name" value="EAL_sf"/>
</dbReference>
<dbReference type="InterPro" id="IPR052155">
    <property type="entry name" value="Biofilm_reg_signaling"/>
</dbReference>
<keyword evidence="4" id="KW-1185">Reference proteome</keyword>
<dbReference type="InterPro" id="IPR000160">
    <property type="entry name" value="GGDEF_dom"/>
</dbReference>
<dbReference type="InterPro" id="IPR029016">
    <property type="entry name" value="GAF-like_dom_sf"/>
</dbReference>
<feature type="domain" description="GGDEF" evidence="2">
    <location>
        <begin position="191"/>
        <end position="324"/>
    </location>
</feature>
<comment type="caution">
    <text evidence="3">The sequence shown here is derived from an EMBL/GenBank/DDBJ whole genome shotgun (WGS) entry which is preliminary data.</text>
</comment>
<dbReference type="Proteomes" id="UP000077519">
    <property type="component" value="Unassembled WGS sequence"/>
</dbReference>
<dbReference type="Gene3D" id="3.30.70.270">
    <property type="match status" value="1"/>
</dbReference>
<dbReference type="Pfam" id="PF00563">
    <property type="entry name" value="EAL"/>
    <property type="match status" value="1"/>
</dbReference>
<dbReference type="CDD" id="cd01948">
    <property type="entry name" value="EAL"/>
    <property type="match status" value="1"/>
</dbReference>
<protein>
    <recommendedName>
        <fullName evidence="5">Diguanylate cyclase (GGDEF) domain-containing protein</fullName>
    </recommendedName>
</protein>
<dbReference type="PROSITE" id="PS50887">
    <property type="entry name" value="GGDEF"/>
    <property type="match status" value="1"/>
</dbReference>
<organism evidence="3 4">
    <name type="scientific">Rhodococcoides kyotonense</name>
    <dbReference type="NCBI Taxonomy" id="398843"/>
    <lineage>
        <taxon>Bacteria</taxon>
        <taxon>Bacillati</taxon>
        <taxon>Actinomycetota</taxon>
        <taxon>Actinomycetes</taxon>
        <taxon>Mycobacteriales</taxon>
        <taxon>Nocardiaceae</taxon>
        <taxon>Rhodococcoides</taxon>
    </lineage>
</organism>
<sequence length="591" mass="63689">MGADAATARETYEAVVRGLVNSFELDIAFLRHVDFDTRSSVLIAEWPPRTDVKHPDPLHIVSFVNAEPVFASTELLRDIRVIRAGDGADGYRKLVESASGFVADTLAVVPMVDNGVTVGALGFGTVSAREWSYDELNALRAIAALMTQVHARVDAENRVRYAATHDELTGLFNRRALLTYLHERLDDHSTGPIAVLALYLDQLKALNDFLGHLAGDEYIVAVAETLRTEIGSDAVIARLGGDEFVIVLRGPANAHIATVTAKSVLDAVGALNAPGVDGNRRANIGISVAHPGRISAEAALKGADQAALIAQADGGRNIAQFNEEVQRESELRSDVEVHLRNAIEDNALLLHFQPEIDLISGRVTAFEALVRWQHPIRGLLPPNAFIPVAEATNLAPQLGRWVLENACRTLADWRSTLPGLDISMRVNVSPTQLVSTDFVRTVAAVLRQYGIAPASLCLEITEVAVVKDLERTRRTLHGLRRHGVHVAIDDFGTGYSSLSHLKELPVDALKIDRAFVASLGTADRDDVAIVASVVGLAASFDLDVIAEGVETREAADVLVGLGCRRAQGYLISRPVPAADALELLRGVTIDI</sequence>
<dbReference type="NCBIfam" id="TIGR00254">
    <property type="entry name" value="GGDEF"/>
    <property type="match status" value="1"/>
</dbReference>
<dbReference type="SMART" id="SM00065">
    <property type="entry name" value="GAF"/>
    <property type="match status" value="1"/>
</dbReference>
<dbReference type="Gene3D" id="3.30.450.40">
    <property type="match status" value="1"/>
</dbReference>
<dbReference type="InterPro" id="IPR029787">
    <property type="entry name" value="Nucleotide_cyclase"/>
</dbReference>
<dbReference type="PANTHER" id="PTHR44757">
    <property type="entry name" value="DIGUANYLATE CYCLASE DGCP"/>
    <property type="match status" value="1"/>
</dbReference>
<name>A0A177YKM1_9NOCA</name>
<dbReference type="SUPFAM" id="SSF55781">
    <property type="entry name" value="GAF domain-like"/>
    <property type="match status" value="1"/>
</dbReference>
<dbReference type="PANTHER" id="PTHR44757:SF2">
    <property type="entry name" value="BIOFILM ARCHITECTURE MAINTENANCE PROTEIN MBAA"/>
    <property type="match status" value="1"/>
</dbReference>
<gene>
    <name evidence="3" type="ORF">A3K89_17815</name>
</gene>
<dbReference type="CDD" id="cd01949">
    <property type="entry name" value="GGDEF"/>
    <property type="match status" value="1"/>
</dbReference>
<dbReference type="SMART" id="SM00052">
    <property type="entry name" value="EAL"/>
    <property type="match status" value="1"/>
</dbReference>
<evidence type="ECO:0000313" key="4">
    <source>
        <dbReference type="Proteomes" id="UP000077519"/>
    </source>
</evidence>
<dbReference type="SUPFAM" id="SSF55073">
    <property type="entry name" value="Nucleotide cyclase"/>
    <property type="match status" value="1"/>
</dbReference>
<dbReference type="InterPro" id="IPR043128">
    <property type="entry name" value="Rev_trsase/Diguanyl_cyclase"/>
</dbReference>
<accession>A0A177YKM1</accession>
<evidence type="ECO:0000313" key="3">
    <source>
        <dbReference type="EMBL" id="OAK56136.1"/>
    </source>
</evidence>
<dbReference type="InterPro" id="IPR001633">
    <property type="entry name" value="EAL_dom"/>
</dbReference>
<dbReference type="SUPFAM" id="SSF141868">
    <property type="entry name" value="EAL domain-like"/>
    <property type="match status" value="1"/>
</dbReference>
<dbReference type="AlphaFoldDB" id="A0A177YKM1"/>
<evidence type="ECO:0008006" key="5">
    <source>
        <dbReference type="Google" id="ProtNLM"/>
    </source>
</evidence>
<dbReference type="Gene3D" id="3.20.20.450">
    <property type="entry name" value="EAL domain"/>
    <property type="match status" value="1"/>
</dbReference>